<dbReference type="PANTHER" id="PTHR46093">
    <property type="entry name" value="ACYL-COA-BINDING DOMAIN-CONTAINING PROTEIN 5"/>
    <property type="match status" value="1"/>
</dbReference>
<sequence length="368" mass="38487">MRYGWLAVVAALVLGGCATGEAAESAVGWRTVADGPLGPREQSLGLWTGREVLIFGGSDAPPCPPNASCAMDPTPLLDGAALDPATGTWRTLSDSPVSLLSAQGVVVGSKAFLLPYAVTRRLVVYDIDRDTWDRLPAPFDPQSGYQLVAAGPHVVAYGGSDEVRPGQDYLLDPRTGKWTALPDDPLGPAWDRAMTWTGRELVLFDHELIPNPGAEGPTLTRAAVFDPGSRAWRRLPESPMLSTGPWLATGGRLVNPALGTEDGGEVGNWGRDVPYGGILDPASGAWSPLPEAPSGGGGALDGTSALYPGLVNHVLDTRSGQWQTVPAPPGDDTSGHTVVTAGRELVLFGGAHKHKTLVGTTSIWTPKS</sequence>
<evidence type="ECO:0000256" key="3">
    <source>
        <dbReference type="SAM" id="SignalP"/>
    </source>
</evidence>
<evidence type="ECO:0008006" key="6">
    <source>
        <dbReference type="Google" id="ProtNLM"/>
    </source>
</evidence>
<feature type="chain" id="PRO_5047052679" description="Galactose oxidase" evidence="3">
    <location>
        <begin position="23"/>
        <end position="368"/>
    </location>
</feature>
<comment type="caution">
    <text evidence="4">The sequence shown here is derived from an EMBL/GenBank/DDBJ whole genome shotgun (WGS) entry which is preliminary data.</text>
</comment>
<evidence type="ECO:0000313" key="5">
    <source>
        <dbReference type="Proteomes" id="UP000632138"/>
    </source>
</evidence>
<name>A0ABS2A2W6_9ACTN</name>
<dbReference type="SUPFAM" id="SSF50965">
    <property type="entry name" value="Galactose oxidase, central domain"/>
    <property type="match status" value="1"/>
</dbReference>
<dbReference type="InterPro" id="IPR011043">
    <property type="entry name" value="Gal_Oxase/kelch_b-propeller"/>
</dbReference>
<keyword evidence="5" id="KW-1185">Reference proteome</keyword>
<organism evidence="4 5">
    <name type="scientific">Paractinoplanes ovalisporus</name>
    <dbReference type="NCBI Taxonomy" id="2810368"/>
    <lineage>
        <taxon>Bacteria</taxon>
        <taxon>Bacillati</taxon>
        <taxon>Actinomycetota</taxon>
        <taxon>Actinomycetes</taxon>
        <taxon>Micromonosporales</taxon>
        <taxon>Micromonosporaceae</taxon>
        <taxon>Paractinoplanes</taxon>
    </lineage>
</organism>
<proteinExistence type="predicted"/>
<reference evidence="4 5" key="1">
    <citation type="submission" date="2021-01" db="EMBL/GenBank/DDBJ databases">
        <title>Actinoplanes sp. nov. LDG1-06 isolated from lichen.</title>
        <authorList>
            <person name="Saeng-In P."/>
            <person name="Phongsopitanun W."/>
            <person name="Kanchanasin P."/>
            <person name="Yuki M."/>
            <person name="Kudo T."/>
            <person name="Ohkuma M."/>
            <person name="Tanasupawat S."/>
        </authorList>
    </citation>
    <scope>NUCLEOTIDE SEQUENCE [LARGE SCALE GENOMIC DNA]</scope>
    <source>
        <strain evidence="4 5">LDG1-06</strain>
    </source>
</reference>
<dbReference type="PROSITE" id="PS51257">
    <property type="entry name" value="PROKAR_LIPOPROTEIN"/>
    <property type="match status" value="1"/>
</dbReference>
<dbReference type="InterPro" id="IPR015915">
    <property type="entry name" value="Kelch-typ_b-propeller"/>
</dbReference>
<dbReference type="Proteomes" id="UP000632138">
    <property type="component" value="Unassembled WGS sequence"/>
</dbReference>
<feature type="signal peptide" evidence="3">
    <location>
        <begin position="1"/>
        <end position="22"/>
    </location>
</feature>
<keyword evidence="1" id="KW-0880">Kelch repeat</keyword>
<keyword evidence="2" id="KW-0677">Repeat</keyword>
<dbReference type="Gene3D" id="2.120.10.80">
    <property type="entry name" value="Kelch-type beta propeller"/>
    <property type="match status" value="2"/>
</dbReference>
<evidence type="ECO:0000313" key="4">
    <source>
        <dbReference type="EMBL" id="MBM2614187.1"/>
    </source>
</evidence>
<keyword evidence="3" id="KW-0732">Signal</keyword>
<dbReference type="SUPFAM" id="SSF117281">
    <property type="entry name" value="Kelch motif"/>
    <property type="match status" value="1"/>
</dbReference>
<accession>A0ABS2A2W6</accession>
<dbReference type="RefSeq" id="WP_203374100.1">
    <property type="nucleotide sequence ID" value="NZ_JAENHP010000001.1"/>
</dbReference>
<dbReference type="PANTHER" id="PTHR46093:SF18">
    <property type="entry name" value="FIBRONECTIN TYPE-III DOMAIN-CONTAINING PROTEIN"/>
    <property type="match status" value="1"/>
</dbReference>
<protein>
    <recommendedName>
        <fullName evidence="6">Galactose oxidase</fullName>
    </recommendedName>
</protein>
<evidence type="ECO:0000256" key="1">
    <source>
        <dbReference type="ARBA" id="ARBA00022441"/>
    </source>
</evidence>
<dbReference type="EMBL" id="JAENHP010000001">
    <property type="protein sequence ID" value="MBM2614187.1"/>
    <property type="molecule type" value="Genomic_DNA"/>
</dbReference>
<gene>
    <name evidence="4" type="ORF">JIG36_01280</name>
</gene>
<evidence type="ECO:0000256" key="2">
    <source>
        <dbReference type="ARBA" id="ARBA00022737"/>
    </source>
</evidence>